<dbReference type="Pfam" id="PF00294">
    <property type="entry name" value="PfkB"/>
    <property type="match status" value="1"/>
</dbReference>
<sequence length="102" mass="10599">MRPWLALALAALCFMSLQLGGQASTSALLVVGSLNVDITIEVDRLPQKDETITARSPTTEIAVGGKGANQAVAAARLAAGTGRPVRFVCQLGNDAHAKWLEG</sequence>
<comment type="caution">
    <text evidence="5">The sequence shown here is derived from an EMBL/GenBank/DDBJ whole genome shotgun (WGS) entry which is preliminary data.</text>
</comment>
<dbReference type="Gene3D" id="3.40.1190.20">
    <property type="match status" value="1"/>
</dbReference>
<organism evidence="5 6">
    <name type="scientific">Polarella glacialis</name>
    <name type="common">Dinoflagellate</name>
    <dbReference type="NCBI Taxonomy" id="89957"/>
    <lineage>
        <taxon>Eukaryota</taxon>
        <taxon>Sar</taxon>
        <taxon>Alveolata</taxon>
        <taxon>Dinophyceae</taxon>
        <taxon>Suessiales</taxon>
        <taxon>Suessiaceae</taxon>
        <taxon>Polarella</taxon>
    </lineage>
</organism>
<dbReference type="AlphaFoldDB" id="A0A813G1E5"/>
<dbReference type="InterPro" id="IPR011611">
    <property type="entry name" value="PfkB_dom"/>
</dbReference>
<feature type="domain" description="Carbohydrate kinase PfkB" evidence="4">
    <location>
        <begin position="28"/>
        <end position="97"/>
    </location>
</feature>
<dbReference type="OrthoDB" id="415590at2759"/>
<feature type="chain" id="PRO_5032935464" description="Carbohydrate kinase PfkB domain-containing protein" evidence="3">
    <location>
        <begin position="24"/>
        <end position="102"/>
    </location>
</feature>
<dbReference type="InterPro" id="IPR002139">
    <property type="entry name" value="Ribo/fructo_kinase"/>
</dbReference>
<evidence type="ECO:0000256" key="1">
    <source>
        <dbReference type="ARBA" id="ARBA00022679"/>
    </source>
</evidence>
<dbReference type="GO" id="GO:0016301">
    <property type="term" value="F:kinase activity"/>
    <property type="evidence" value="ECO:0007669"/>
    <property type="project" value="UniProtKB-KW"/>
</dbReference>
<evidence type="ECO:0000313" key="6">
    <source>
        <dbReference type="Proteomes" id="UP000654075"/>
    </source>
</evidence>
<reference evidence="5" key="1">
    <citation type="submission" date="2021-02" db="EMBL/GenBank/DDBJ databases">
        <authorList>
            <person name="Dougan E. K."/>
            <person name="Rhodes N."/>
            <person name="Thang M."/>
            <person name="Chan C."/>
        </authorList>
    </citation>
    <scope>NUCLEOTIDE SEQUENCE</scope>
</reference>
<keyword evidence="1" id="KW-0808">Transferase</keyword>
<evidence type="ECO:0000259" key="4">
    <source>
        <dbReference type="Pfam" id="PF00294"/>
    </source>
</evidence>
<keyword evidence="3" id="KW-0732">Signal</keyword>
<dbReference type="PANTHER" id="PTHR10584">
    <property type="entry name" value="SUGAR KINASE"/>
    <property type="match status" value="1"/>
</dbReference>
<evidence type="ECO:0000313" key="5">
    <source>
        <dbReference type="EMBL" id="CAE8618447.1"/>
    </source>
</evidence>
<dbReference type="EMBL" id="CAJNNV010026538">
    <property type="protein sequence ID" value="CAE8618447.1"/>
    <property type="molecule type" value="Genomic_DNA"/>
</dbReference>
<gene>
    <name evidence="5" type="ORF">PGLA1383_LOCUS36068</name>
</gene>
<feature type="signal peptide" evidence="3">
    <location>
        <begin position="1"/>
        <end position="23"/>
    </location>
</feature>
<protein>
    <recommendedName>
        <fullName evidence="4">Carbohydrate kinase PfkB domain-containing protein</fullName>
    </recommendedName>
</protein>
<dbReference type="InterPro" id="IPR029056">
    <property type="entry name" value="Ribokinase-like"/>
</dbReference>
<evidence type="ECO:0000256" key="3">
    <source>
        <dbReference type="SAM" id="SignalP"/>
    </source>
</evidence>
<dbReference type="GO" id="GO:0006796">
    <property type="term" value="P:phosphate-containing compound metabolic process"/>
    <property type="evidence" value="ECO:0007669"/>
    <property type="project" value="UniProtKB-ARBA"/>
</dbReference>
<keyword evidence="2" id="KW-0418">Kinase</keyword>
<feature type="non-terminal residue" evidence="5">
    <location>
        <position position="102"/>
    </location>
</feature>
<dbReference type="Proteomes" id="UP000654075">
    <property type="component" value="Unassembled WGS sequence"/>
</dbReference>
<dbReference type="SUPFAM" id="SSF53613">
    <property type="entry name" value="Ribokinase-like"/>
    <property type="match status" value="1"/>
</dbReference>
<name>A0A813G1E5_POLGL</name>
<dbReference type="PRINTS" id="PR00990">
    <property type="entry name" value="RIBOKINASE"/>
</dbReference>
<proteinExistence type="predicted"/>
<evidence type="ECO:0000256" key="2">
    <source>
        <dbReference type="ARBA" id="ARBA00022777"/>
    </source>
</evidence>
<accession>A0A813G1E5</accession>
<keyword evidence="6" id="KW-1185">Reference proteome</keyword>
<dbReference type="PANTHER" id="PTHR10584:SF166">
    <property type="entry name" value="RIBOKINASE"/>
    <property type="match status" value="1"/>
</dbReference>